<keyword evidence="3 11" id="KW-0853">WD repeat</keyword>
<dbReference type="EMBL" id="JAIQCJ010001069">
    <property type="protein sequence ID" value="KAJ8792774.1"/>
    <property type="molecule type" value="Genomic_DNA"/>
</dbReference>
<feature type="transmembrane region" description="Helical" evidence="12">
    <location>
        <begin position="17"/>
        <end position="35"/>
    </location>
</feature>
<dbReference type="SUPFAM" id="SSF50978">
    <property type="entry name" value="WD40 repeat-like"/>
    <property type="match status" value="1"/>
</dbReference>
<organism evidence="13 14">
    <name type="scientific">Eschrichtius robustus</name>
    <name type="common">California gray whale</name>
    <name type="synonym">Eschrichtius gibbosus</name>
    <dbReference type="NCBI Taxonomy" id="9764"/>
    <lineage>
        <taxon>Eukaryota</taxon>
        <taxon>Metazoa</taxon>
        <taxon>Chordata</taxon>
        <taxon>Craniata</taxon>
        <taxon>Vertebrata</taxon>
        <taxon>Euteleostomi</taxon>
        <taxon>Mammalia</taxon>
        <taxon>Eutheria</taxon>
        <taxon>Laurasiatheria</taxon>
        <taxon>Artiodactyla</taxon>
        <taxon>Whippomorpha</taxon>
        <taxon>Cetacea</taxon>
        <taxon>Mysticeti</taxon>
        <taxon>Eschrichtiidae</taxon>
        <taxon>Eschrichtius</taxon>
    </lineage>
</organism>
<evidence type="ECO:0000256" key="6">
    <source>
        <dbReference type="ARBA" id="ARBA00023069"/>
    </source>
</evidence>
<evidence type="ECO:0000313" key="14">
    <source>
        <dbReference type="Proteomes" id="UP001159641"/>
    </source>
</evidence>
<dbReference type="InterPro" id="IPR036322">
    <property type="entry name" value="WD40_repeat_dom_sf"/>
</dbReference>
<evidence type="ECO:0000256" key="5">
    <source>
        <dbReference type="ARBA" id="ARBA00022846"/>
    </source>
</evidence>
<evidence type="ECO:0000313" key="13">
    <source>
        <dbReference type="EMBL" id="KAJ8792774.1"/>
    </source>
</evidence>
<keyword evidence="12" id="KW-1133">Transmembrane helix</keyword>
<evidence type="ECO:0000256" key="8">
    <source>
        <dbReference type="ARBA" id="ARBA00023273"/>
    </source>
</evidence>
<dbReference type="GO" id="GO:1990234">
    <property type="term" value="C:transferase complex"/>
    <property type="evidence" value="ECO:0007669"/>
    <property type="project" value="UniProtKB-ARBA"/>
</dbReference>
<dbReference type="PANTHER" id="PTHR22847:SF637">
    <property type="entry name" value="WD REPEAT DOMAIN 5B"/>
    <property type="match status" value="1"/>
</dbReference>
<sequence>MGFDFIVIAPLLPSHCSFYFVFGCCVIFFGTARVFSAATRKCITKLEGHEGEISKISFNPQGNRLLTGSSDKTARIWDVQTGQCLQVLEGHTDEIFSCAFNYKGDIIITGSKDNTCRIWR</sequence>
<keyword evidence="14" id="KW-1185">Reference proteome</keyword>
<keyword evidence="2" id="KW-0963">Cytoplasm</keyword>
<evidence type="ECO:0000256" key="12">
    <source>
        <dbReference type="SAM" id="Phobius"/>
    </source>
</evidence>
<gene>
    <name evidence="13" type="ORF">J1605_019480</name>
</gene>
<dbReference type="PANTHER" id="PTHR22847">
    <property type="entry name" value="WD40 REPEAT PROTEIN"/>
    <property type="match status" value="1"/>
</dbReference>
<dbReference type="AlphaFoldDB" id="A0AB34HMI7"/>
<keyword evidence="8" id="KW-0966">Cell projection</keyword>
<comment type="caution">
    <text evidence="13">The sequence shown here is derived from an EMBL/GenBank/DDBJ whole genome shotgun (WGS) entry which is preliminary data.</text>
</comment>
<accession>A0AB34HMI7</accession>
<dbReference type="SMART" id="SM00320">
    <property type="entry name" value="WD40"/>
    <property type="match status" value="2"/>
</dbReference>
<evidence type="ECO:0000256" key="3">
    <source>
        <dbReference type="ARBA" id="ARBA00022574"/>
    </source>
</evidence>
<proteinExistence type="predicted"/>
<evidence type="ECO:0000256" key="11">
    <source>
        <dbReference type="PROSITE-ProRule" id="PRU00221"/>
    </source>
</evidence>
<evidence type="ECO:0000256" key="1">
    <source>
        <dbReference type="ARBA" id="ARBA00004611"/>
    </source>
</evidence>
<protein>
    <recommendedName>
        <fullName evidence="10">Dynein assembly factor with WD repeat domains 1</fullName>
    </recommendedName>
</protein>
<keyword evidence="12" id="KW-0812">Transmembrane</keyword>
<evidence type="ECO:0000256" key="2">
    <source>
        <dbReference type="ARBA" id="ARBA00022490"/>
    </source>
</evidence>
<dbReference type="InterPro" id="IPR001680">
    <property type="entry name" value="WD40_rpt"/>
</dbReference>
<reference evidence="13 14" key="1">
    <citation type="submission" date="2022-11" db="EMBL/GenBank/DDBJ databases">
        <title>Whole genome sequence of Eschrichtius robustus ER-17-0199.</title>
        <authorList>
            <person name="Bruniche-Olsen A."/>
            <person name="Black A.N."/>
            <person name="Fields C.J."/>
            <person name="Walden K."/>
            <person name="Dewoody J.A."/>
        </authorList>
    </citation>
    <scope>NUCLEOTIDE SEQUENCE [LARGE SCALE GENOMIC DNA]</scope>
    <source>
        <strain evidence="13">ER-17-0199</strain>
        <tissue evidence="13">Blubber</tissue>
    </source>
</reference>
<feature type="repeat" description="WD" evidence="11">
    <location>
        <begin position="88"/>
        <end position="120"/>
    </location>
</feature>
<evidence type="ECO:0000256" key="7">
    <source>
        <dbReference type="ARBA" id="ARBA00023212"/>
    </source>
</evidence>
<keyword evidence="5" id="KW-0282">Flagellum</keyword>
<dbReference type="Pfam" id="PF00400">
    <property type="entry name" value="WD40"/>
    <property type="match status" value="2"/>
</dbReference>
<dbReference type="InterPro" id="IPR015943">
    <property type="entry name" value="WD40/YVTN_repeat-like_dom_sf"/>
</dbReference>
<evidence type="ECO:0000256" key="9">
    <source>
        <dbReference type="ARBA" id="ARBA00037841"/>
    </source>
</evidence>
<dbReference type="Proteomes" id="UP001159641">
    <property type="component" value="Unassembled WGS sequence"/>
</dbReference>
<dbReference type="PROSITE" id="PS00678">
    <property type="entry name" value="WD_REPEATS_1"/>
    <property type="match status" value="1"/>
</dbReference>
<dbReference type="GO" id="GO:0070286">
    <property type="term" value="P:axonemal dynein complex assembly"/>
    <property type="evidence" value="ECO:0007669"/>
    <property type="project" value="UniProtKB-ARBA"/>
</dbReference>
<dbReference type="PROSITE" id="PS50294">
    <property type="entry name" value="WD_REPEATS_REGION"/>
    <property type="match status" value="2"/>
</dbReference>
<comment type="subcellular location">
    <subcellularLocation>
        <location evidence="1">Cytoplasm</location>
        <location evidence="1">Cytoskeleton</location>
        <location evidence="1">Flagellum axoneme</location>
    </subcellularLocation>
    <subcellularLocation>
        <location evidence="9">Cytoplasm</location>
        <location evidence="9">Cytoskeleton</location>
        <location evidence="9">Flagellum basal body</location>
    </subcellularLocation>
</comment>
<keyword evidence="4" id="KW-0677">Repeat</keyword>
<evidence type="ECO:0000256" key="4">
    <source>
        <dbReference type="ARBA" id="ARBA00022737"/>
    </source>
</evidence>
<dbReference type="Gene3D" id="2.130.10.10">
    <property type="entry name" value="YVTN repeat-like/Quinoprotein amine dehydrogenase"/>
    <property type="match status" value="1"/>
</dbReference>
<feature type="repeat" description="WD" evidence="11">
    <location>
        <begin position="46"/>
        <end position="87"/>
    </location>
</feature>
<dbReference type="InterPro" id="IPR019775">
    <property type="entry name" value="WD40_repeat_CS"/>
</dbReference>
<dbReference type="PROSITE" id="PS50082">
    <property type="entry name" value="WD_REPEATS_2"/>
    <property type="match status" value="2"/>
</dbReference>
<dbReference type="FunFam" id="2.130.10.10:FF:000250">
    <property type="entry name" value="Dynein assembly factor with WDR repeat domains 1"/>
    <property type="match status" value="1"/>
</dbReference>
<keyword evidence="6" id="KW-0969">Cilium</keyword>
<keyword evidence="7" id="KW-0206">Cytoskeleton</keyword>
<name>A0AB34HMI7_ESCRO</name>
<evidence type="ECO:0000256" key="10">
    <source>
        <dbReference type="ARBA" id="ARBA00069109"/>
    </source>
</evidence>
<keyword evidence="12" id="KW-0472">Membrane</keyword>